<dbReference type="AlphaFoldDB" id="A0A3P8SQV8"/>
<protein>
    <submittedName>
        <fullName evidence="3">Sarcolemma associated protein b</fullName>
    </submittedName>
</protein>
<dbReference type="GeneTree" id="ENSGT00940000167624"/>
<dbReference type="Ensembl" id="ENSAPET00000014974.1">
    <property type="protein sequence ID" value="ENSAPEP00000014589.1"/>
    <property type="gene ID" value="ENSAPEG00000010323.1"/>
</dbReference>
<evidence type="ECO:0000256" key="2">
    <source>
        <dbReference type="SAM" id="Phobius"/>
    </source>
</evidence>
<sequence length="245" mass="28091">ISTRRKRAVCKVNVLPSRPRRRNSSRLTRKRRVTCRVNVQHCALRERHYCRNSSSWRRTLPGQCTDLHYQELSFTPTFVLPVPHLLDSAPACFAIQYNAHFSSCHPSTFELSVLFSCSSRAQSAELNNSLRTLEQSQQELEKRLVALQLQHQQDSAKLQTQLDEADSCSKALQRECEESKTELSDLKEKYKKSEQEKQLVADELEECKANMKDLQEKGSKKPWMIWGPVVAVALTAVTAAVLFRT</sequence>
<dbReference type="Proteomes" id="UP000265080">
    <property type="component" value="Chromosome 8"/>
</dbReference>
<keyword evidence="2" id="KW-0812">Transmembrane</keyword>
<proteinExistence type="predicted"/>
<reference evidence="3" key="3">
    <citation type="submission" date="2025-09" db="UniProtKB">
        <authorList>
            <consortium name="Ensembl"/>
        </authorList>
    </citation>
    <scope>IDENTIFICATION</scope>
</reference>
<keyword evidence="2" id="KW-1133">Transmembrane helix</keyword>
<reference evidence="3 4" key="1">
    <citation type="submission" date="2018-03" db="EMBL/GenBank/DDBJ databases">
        <title>Finding Nemo's genes: A chromosome-scale reference assembly of the genome of the orange clownfish Amphiprion percula.</title>
        <authorList>
            <person name="Lehmann R."/>
        </authorList>
    </citation>
    <scope>NUCLEOTIDE SEQUENCE</scope>
</reference>
<keyword evidence="1" id="KW-0175">Coiled coil</keyword>
<name>A0A3P8SQV8_AMPPE</name>
<accession>A0A3P8SQV8</accession>
<feature type="transmembrane region" description="Helical" evidence="2">
    <location>
        <begin position="223"/>
        <end position="243"/>
    </location>
</feature>
<evidence type="ECO:0000256" key="1">
    <source>
        <dbReference type="SAM" id="Coils"/>
    </source>
</evidence>
<evidence type="ECO:0000313" key="3">
    <source>
        <dbReference type="Ensembl" id="ENSAPEP00000014589.1"/>
    </source>
</evidence>
<keyword evidence="2" id="KW-0472">Membrane</keyword>
<keyword evidence="4" id="KW-1185">Reference proteome</keyword>
<evidence type="ECO:0000313" key="4">
    <source>
        <dbReference type="Proteomes" id="UP000265080"/>
    </source>
</evidence>
<feature type="coiled-coil region" evidence="1">
    <location>
        <begin position="123"/>
        <end position="217"/>
    </location>
</feature>
<organism evidence="3 4">
    <name type="scientific">Amphiprion percula</name>
    <name type="common">Orange clownfish</name>
    <name type="synonym">Lutjanus percula</name>
    <dbReference type="NCBI Taxonomy" id="161767"/>
    <lineage>
        <taxon>Eukaryota</taxon>
        <taxon>Metazoa</taxon>
        <taxon>Chordata</taxon>
        <taxon>Craniata</taxon>
        <taxon>Vertebrata</taxon>
        <taxon>Euteleostomi</taxon>
        <taxon>Actinopterygii</taxon>
        <taxon>Neopterygii</taxon>
        <taxon>Teleostei</taxon>
        <taxon>Neoteleostei</taxon>
        <taxon>Acanthomorphata</taxon>
        <taxon>Ovalentaria</taxon>
        <taxon>Pomacentridae</taxon>
        <taxon>Amphiprion</taxon>
    </lineage>
</organism>
<reference evidence="3" key="2">
    <citation type="submission" date="2025-08" db="UniProtKB">
        <authorList>
            <consortium name="Ensembl"/>
        </authorList>
    </citation>
    <scope>IDENTIFICATION</scope>
</reference>